<gene>
    <name evidence="2" type="ORF">EDM02_02605</name>
</gene>
<dbReference type="EMBL" id="RARA01000024">
    <property type="protein sequence ID" value="ROT47312.1"/>
    <property type="molecule type" value="Genomic_DNA"/>
</dbReference>
<dbReference type="Proteomes" id="UP000270927">
    <property type="component" value="Unassembled WGS sequence"/>
</dbReference>
<reference evidence="2 3" key="1">
    <citation type="submission" date="2018-09" db="EMBL/GenBank/DDBJ databases">
        <title>Comparative Genomics of Wolbachia-Cardinium Dual Endosymbiosis in a Plant-Parasitic Nematode.</title>
        <authorList>
            <person name="Brown A.M.V."/>
            <person name="Wasala S.K."/>
            <person name="Howe D.K."/>
            <person name="Peetz A.B."/>
            <person name="Zasada I.A."/>
            <person name="Denver D.R."/>
        </authorList>
    </citation>
    <scope>NUCLEOTIDE SEQUENCE [LARGE SCALE GENOMIC DNA]</scope>
    <source>
        <strain evidence="2 3">Pp_1</strain>
    </source>
</reference>
<dbReference type="PROSITE" id="PS51257">
    <property type="entry name" value="PROKAR_LIPOPROTEIN"/>
    <property type="match status" value="1"/>
</dbReference>
<name>A0A3N2QCH5_9BACT</name>
<comment type="caution">
    <text evidence="2">The sequence shown here is derived from an EMBL/GenBank/DDBJ whole genome shotgun (WGS) entry which is preliminary data.</text>
</comment>
<keyword evidence="3" id="KW-1185">Reference proteome</keyword>
<proteinExistence type="predicted"/>
<evidence type="ECO:0000256" key="1">
    <source>
        <dbReference type="SAM" id="Coils"/>
    </source>
</evidence>
<keyword evidence="1" id="KW-0175">Coiled coil</keyword>
<feature type="coiled-coil region" evidence="1">
    <location>
        <begin position="70"/>
        <end position="97"/>
    </location>
</feature>
<organism evidence="2 3">
    <name type="scientific">Candidatus Cardinium hertigii</name>
    <dbReference type="NCBI Taxonomy" id="247481"/>
    <lineage>
        <taxon>Bacteria</taxon>
        <taxon>Pseudomonadati</taxon>
        <taxon>Bacteroidota</taxon>
        <taxon>Cytophagia</taxon>
        <taxon>Cytophagales</taxon>
        <taxon>Amoebophilaceae</taxon>
        <taxon>Candidatus Cardinium</taxon>
    </lineage>
</organism>
<evidence type="ECO:0008006" key="4">
    <source>
        <dbReference type="Google" id="ProtNLM"/>
    </source>
</evidence>
<accession>A0A3N2QCH5</accession>
<evidence type="ECO:0000313" key="2">
    <source>
        <dbReference type="EMBL" id="ROT47312.1"/>
    </source>
</evidence>
<dbReference type="AlphaFoldDB" id="A0A3N2QCH5"/>
<protein>
    <recommendedName>
        <fullName evidence="4">Lipoprotein</fullName>
    </recommendedName>
</protein>
<sequence>MLTYKNKNICGRGGLLSFLTILGLTLSAGGCPPKSQSKSEQEKTKVLQLLEGSRKITTILRQKTLPEIKKVLNTDEVKELEKAINEWDQEIQKGIKVTKDLTEADRETETGARVTYVEQMQHVRDKYLEIDRIKDNIYNQINSGKVKATLANADKDIENIKSKDKQFYSE</sequence>
<dbReference type="RefSeq" id="WP_123662808.1">
    <property type="nucleotide sequence ID" value="NZ_RARA01000024.1"/>
</dbReference>
<evidence type="ECO:0000313" key="3">
    <source>
        <dbReference type="Proteomes" id="UP000270927"/>
    </source>
</evidence>